<comment type="similarity">
    <text evidence="1">Belongs to the LysR transcriptional regulatory family.</text>
</comment>
<keyword evidence="7" id="KW-1185">Reference proteome</keyword>
<dbReference type="FunFam" id="1.10.10.10:FF:000001">
    <property type="entry name" value="LysR family transcriptional regulator"/>
    <property type="match status" value="1"/>
</dbReference>
<dbReference type="InterPro" id="IPR058163">
    <property type="entry name" value="LysR-type_TF_proteobact-type"/>
</dbReference>
<evidence type="ECO:0000313" key="7">
    <source>
        <dbReference type="Proteomes" id="UP000001035"/>
    </source>
</evidence>
<keyword evidence="4" id="KW-0804">Transcription</keyword>
<evidence type="ECO:0000259" key="5">
    <source>
        <dbReference type="PROSITE" id="PS50931"/>
    </source>
</evidence>
<dbReference type="PROSITE" id="PS50931">
    <property type="entry name" value="HTH_LYSR"/>
    <property type="match status" value="1"/>
</dbReference>
<dbReference type="Pfam" id="PF00126">
    <property type="entry name" value="HTH_1"/>
    <property type="match status" value="1"/>
</dbReference>
<dbReference type="Pfam" id="PF03466">
    <property type="entry name" value="LysR_substrate"/>
    <property type="match status" value="1"/>
</dbReference>
<evidence type="ECO:0000256" key="2">
    <source>
        <dbReference type="ARBA" id="ARBA00023015"/>
    </source>
</evidence>
<dbReference type="EMBL" id="AM747720">
    <property type="protein sequence ID" value="CAR50667.1"/>
    <property type="molecule type" value="Genomic_DNA"/>
</dbReference>
<dbReference type="eggNOG" id="COG0583">
    <property type="taxonomic scope" value="Bacteria"/>
</dbReference>
<evidence type="ECO:0000256" key="4">
    <source>
        <dbReference type="ARBA" id="ARBA00023163"/>
    </source>
</evidence>
<dbReference type="SUPFAM" id="SSF53850">
    <property type="entry name" value="Periplasmic binding protein-like II"/>
    <property type="match status" value="1"/>
</dbReference>
<organism evidence="6 7">
    <name type="scientific">Burkholderia cenocepacia (strain ATCC BAA-245 / DSM 16553 / LMG 16656 / NCTC 13227 / J2315 / CF5610)</name>
    <name type="common">Burkholderia cepacia (strain J2315)</name>
    <dbReference type="NCBI Taxonomy" id="216591"/>
    <lineage>
        <taxon>Bacteria</taxon>
        <taxon>Pseudomonadati</taxon>
        <taxon>Pseudomonadota</taxon>
        <taxon>Betaproteobacteria</taxon>
        <taxon>Burkholderiales</taxon>
        <taxon>Burkholderiaceae</taxon>
        <taxon>Burkholderia</taxon>
        <taxon>Burkholderia cepacia complex</taxon>
    </lineage>
</organism>
<evidence type="ECO:0000256" key="3">
    <source>
        <dbReference type="ARBA" id="ARBA00023125"/>
    </source>
</evidence>
<dbReference type="GO" id="GO:0006351">
    <property type="term" value="P:DNA-templated transcription"/>
    <property type="evidence" value="ECO:0007669"/>
    <property type="project" value="TreeGrafter"/>
</dbReference>
<gene>
    <name evidence="6" type="ORF">BCAL0357</name>
</gene>
<dbReference type="HOGENOM" id="CLU_039613_16_0_4"/>
<dbReference type="Gene3D" id="1.10.10.10">
    <property type="entry name" value="Winged helix-like DNA-binding domain superfamily/Winged helix DNA-binding domain"/>
    <property type="match status" value="1"/>
</dbReference>
<dbReference type="KEGG" id="bcj:BCAL0357"/>
<dbReference type="InterPro" id="IPR005119">
    <property type="entry name" value="LysR_subst-bd"/>
</dbReference>
<dbReference type="InterPro" id="IPR000847">
    <property type="entry name" value="LysR_HTH_N"/>
</dbReference>
<evidence type="ECO:0000313" key="6">
    <source>
        <dbReference type="EMBL" id="CAR50667.1"/>
    </source>
</evidence>
<protein>
    <submittedName>
        <fullName evidence="6">LysR family regulatory protein</fullName>
    </submittedName>
</protein>
<dbReference type="GO" id="GO:0043565">
    <property type="term" value="F:sequence-specific DNA binding"/>
    <property type="evidence" value="ECO:0007669"/>
    <property type="project" value="TreeGrafter"/>
</dbReference>
<dbReference type="AlphaFoldDB" id="B4E6S9"/>
<accession>B4E6S9</accession>
<feature type="domain" description="HTH lysR-type" evidence="5">
    <location>
        <begin position="16"/>
        <end position="73"/>
    </location>
</feature>
<sequence>MRIPHSPSTGSRMDDFLSPHLALFVDVVDQQSFSAAARRLGVAASSVTRRIDRLETQLGIRLLHRTTHALRPTEAGQLLYGRATRMLAELRGLQEDLHSQHDEPGGLLRVDCPAPFGRRHLMAALAAFMQRYPALQVDLVLTDSMVDLQGARLGSDVDLAVRIGPLEDTRFVATVLAPQRRVLCASAAYLARRGEPASPDALAGHDCLAWHGAPPPGAWRFGERRHVPAQPRFRSNHSEALLEAAIDGLGLAHLPTWLAADALRDGRLRALLPQYAAAPEPATIHVLRQQARGSARTSRLVAFLATWFAQPAWDAAWA</sequence>
<keyword evidence="2" id="KW-0805">Transcription regulation</keyword>
<dbReference type="PANTHER" id="PTHR30537:SF5">
    <property type="entry name" value="HTH-TYPE TRANSCRIPTIONAL ACTIVATOR TTDR-RELATED"/>
    <property type="match status" value="1"/>
</dbReference>
<name>B4E6S9_BURCJ</name>
<keyword evidence="3" id="KW-0238">DNA-binding</keyword>
<dbReference type="PANTHER" id="PTHR30537">
    <property type="entry name" value="HTH-TYPE TRANSCRIPTIONAL REGULATOR"/>
    <property type="match status" value="1"/>
</dbReference>
<proteinExistence type="inferred from homology"/>
<reference evidence="6 7" key="1">
    <citation type="journal article" date="2009" name="J. Bacteriol.">
        <title>The genome of Burkholderia cenocepacia J2315, an epidemic pathogen of cystic fibrosis patients.</title>
        <authorList>
            <person name="Holden M.T."/>
            <person name="Seth-Smith H.M."/>
            <person name="Crossman L.C."/>
            <person name="Sebaihia M."/>
            <person name="Bentley S.D."/>
            <person name="Cerdeno-Tarraga A.M."/>
            <person name="Thomson N.R."/>
            <person name="Bason N."/>
            <person name="Quail M.A."/>
            <person name="Sharp S."/>
            <person name="Cherevach I."/>
            <person name="Churcher C."/>
            <person name="Goodhead I."/>
            <person name="Hauser H."/>
            <person name="Holroyd N."/>
            <person name="Mungall K."/>
            <person name="Scott P."/>
            <person name="Walker D."/>
            <person name="White B."/>
            <person name="Rose H."/>
            <person name="Iversen P."/>
            <person name="Mil-Homens D."/>
            <person name="Rocha E.P."/>
            <person name="Fialho A.M."/>
            <person name="Baldwin A."/>
            <person name="Dowson C."/>
            <person name="Barrell B.G."/>
            <person name="Govan J.R."/>
            <person name="Vandamme P."/>
            <person name="Hart C.A."/>
            <person name="Mahenthiralingam E."/>
            <person name="Parkhill J."/>
        </authorList>
    </citation>
    <scope>NUCLEOTIDE SEQUENCE [LARGE SCALE GENOMIC DNA]</scope>
    <source>
        <strain evidence="7">ATCC BAA-245 / DSM 16553 / LMG 16656 / NCTC 13227 / J2315 / CF5610</strain>
    </source>
</reference>
<evidence type="ECO:0000256" key="1">
    <source>
        <dbReference type="ARBA" id="ARBA00009437"/>
    </source>
</evidence>
<dbReference type="SUPFAM" id="SSF46785">
    <property type="entry name" value="Winged helix' DNA-binding domain"/>
    <property type="match status" value="1"/>
</dbReference>
<dbReference type="Gene3D" id="3.40.190.290">
    <property type="match status" value="1"/>
</dbReference>
<dbReference type="Proteomes" id="UP000001035">
    <property type="component" value="Chromosome 1"/>
</dbReference>
<dbReference type="GO" id="GO:0003700">
    <property type="term" value="F:DNA-binding transcription factor activity"/>
    <property type="evidence" value="ECO:0007669"/>
    <property type="project" value="InterPro"/>
</dbReference>
<dbReference type="InterPro" id="IPR036388">
    <property type="entry name" value="WH-like_DNA-bd_sf"/>
</dbReference>
<dbReference type="CDD" id="cd08422">
    <property type="entry name" value="PBP2_CrgA_like"/>
    <property type="match status" value="1"/>
</dbReference>
<dbReference type="InterPro" id="IPR036390">
    <property type="entry name" value="WH_DNA-bd_sf"/>
</dbReference>